<accession>A0ABN8B4C3</accession>
<evidence type="ECO:0000256" key="6">
    <source>
        <dbReference type="SAM" id="MobiDB-lite"/>
    </source>
</evidence>
<dbReference type="InterPro" id="IPR006214">
    <property type="entry name" value="Bax_inhibitor_1-related"/>
</dbReference>
<dbReference type="Pfam" id="PF01027">
    <property type="entry name" value="Bax1-I"/>
    <property type="match status" value="1"/>
</dbReference>
<feature type="region of interest" description="Disordered" evidence="6">
    <location>
        <begin position="1"/>
        <end position="20"/>
    </location>
</feature>
<evidence type="ECO:0000256" key="4">
    <source>
        <dbReference type="ARBA" id="ARBA00023136"/>
    </source>
</evidence>
<feature type="transmembrane region" description="Helical" evidence="5">
    <location>
        <begin position="184"/>
        <end position="203"/>
    </location>
</feature>
<evidence type="ECO:0000256" key="3">
    <source>
        <dbReference type="ARBA" id="ARBA00022989"/>
    </source>
</evidence>
<comment type="similarity">
    <text evidence="5">Belongs to the BI1 family.</text>
</comment>
<dbReference type="PANTHER" id="PTHR23291">
    <property type="entry name" value="BAX INHIBITOR-RELATED"/>
    <property type="match status" value="1"/>
</dbReference>
<dbReference type="Proteomes" id="UP001153292">
    <property type="component" value="Chromosome 23"/>
</dbReference>
<feature type="transmembrane region" description="Helical" evidence="5">
    <location>
        <begin position="209"/>
        <end position="230"/>
    </location>
</feature>
<name>A0ABN8B4C3_CHISP</name>
<evidence type="ECO:0000256" key="5">
    <source>
        <dbReference type="RuleBase" id="RU004379"/>
    </source>
</evidence>
<feature type="transmembrane region" description="Helical" evidence="5">
    <location>
        <begin position="305"/>
        <end position="327"/>
    </location>
</feature>
<evidence type="ECO:0000256" key="2">
    <source>
        <dbReference type="ARBA" id="ARBA00022692"/>
    </source>
</evidence>
<feature type="transmembrane region" description="Helical" evidence="5">
    <location>
        <begin position="237"/>
        <end position="263"/>
    </location>
</feature>
<keyword evidence="2 5" id="KW-0812">Transmembrane</keyword>
<feature type="compositionally biased region" description="Polar residues" evidence="6">
    <location>
        <begin position="1"/>
        <end position="11"/>
    </location>
</feature>
<comment type="subcellular location">
    <subcellularLocation>
        <location evidence="1">Membrane</location>
        <topology evidence="1">Multi-pass membrane protein</topology>
    </subcellularLocation>
</comment>
<reference evidence="7" key="1">
    <citation type="submission" date="2021-12" db="EMBL/GenBank/DDBJ databases">
        <authorList>
            <person name="King R."/>
        </authorList>
    </citation>
    <scope>NUCLEOTIDE SEQUENCE</scope>
</reference>
<protein>
    <submittedName>
        <fullName evidence="7">Uncharacterized protein</fullName>
    </submittedName>
</protein>
<dbReference type="PANTHER" id="PTHR23291:SF47">
    <property type="entry name" value="TRANSMEMBRANE BAX INHIBITOR MOTIF CONTAINING 7"/>
    <property type="match status" value="1"/>
</dbReference>
<evidence type="ECO:0000256" key="1">
    <source>
        <dbReference type="ARBA" id="ARBA00004141"/>
    </source>
</evidence>
<feature type="transmembrane region" description="Helical" evidence="5">
    <location>
        <begin position="148"/>
        <end position="172"/>
    </location>
</feature>
<evidence type="ECO:0000313" key="8">
    <source>
        <dbReference type="Proteomes" id="UP001153292"/>
    </source>
</evidence>
<keyword evidence="3 5" id="KW-1133">Transmembrane helix</keyword>
<gene>
    <name evidence="7" type="ORF">CHILSU_LOCUS6599</name>
</gene>
<proteinExistence type="inferred from homology"/>
<feature type="transmembrane region" description="Helical" evidence="5">
    <location>
        <begin position="269"/>
        <end position="293"/>
    </location>
</feature>
<organism evidence="7 8">
    <name type="scientific">Chilo suppressalis</name>
    <name type="common">Asiatic rice borer moth</name>
    <dbReference type="NCBI Taxonomy" id="168631"/>
    <lineage>
        <taxon>Eukaryota</taxon>
        <taxon>Metazoa</taxon>
        <taxon>Ecdysozoa</taxon>
        <taxon>Arthropoda</taxon>
        <taxon>Hexapoda</taxon>
        <taxon>Insecta</taxon>
        <taxon>Pterygota</taxon>
        <taxon>Neoptera</taxon>
        <taxon>Endopterygota</taxon>
        <taxon>Lepidoptera</taxon>
        <taxon>Glossata</taxon>
        <taxon>Ditrysia</taxon>
        <taxon>Pyraloidea</taxon>
        <taxon>Crambidae</taxon>
        <taxon>Crambinae</taxon>
        <taxon>Chilo</taxon>
    </lineage>
</organism>
<feature type="transmembrane region" description="Helical" evidence="5">
    <location>
        <begin position="117"/>
        <end position="142"/>
    </location>
</feature>
<keyword evidence="4 5" id="KW-0472">Membrane</keyword>
<keyword evidence="8" id="KW-1185">Reference proteome</keyword>
<evidence type="ECO:0000313" key="7">
    <source>
        <dbReference type="EMBL" id="CAH0403329.1"/>
    </source>
</evidence>
<sequence length="331" mass="36668">MSNITLNNTSNEFHDDNGAASQDTISLNMEITKSDEVQKEIIDNTVGHNVNINLEDNRSLKGKKTVVSTENEFLAPYIYNSQGRNVYRRDFWVQYVGPHPEPLGAPLDYTPESRNRFVLLVFTLVFMMLLCTAGFNIGILLLPDASNAFRQLGFIIVIPALIIMVGMSYAMACSSCTRVPPCNFICLIITVLCMSVITAFFTTRYKTTTVLYAVLATTVVVVVCMCLACSSFDFTRYLLYVVVIAAAFGAIAMVVMLGMLITGTYIKPLHLVILIIGTLLQVVILTIDLQAILGGRSVELGEDDYALGAYMLYTSIIDIFIKMLQMIGMFE</sequence>
<dbReference type="EMBL" id="OU963916">
    <property type="protein sequence ID" value="CAH0403329.1"/>
    <property type="molecule type" value="Genomic_DNA"/>
</dbReference>